<accession>A0AAN7WJ14</accession>
<gene>
    <name evidence="8" type="ORF">RI543_003054</name>
</gene>
<protein>
    <recommendedName>
        <fullName evidence="7">Homeobox domain-containing protein</fullName>
    </recommendedName>
</protein>
<evidence type="ECO:0000256" key="1">
    <source>
        <dbReference type="ARBA" id="ARBA00023125"/>
    </source>
</evidence>
<evidence type="ECO:0000256" key="6">
    <source>
        <dbReference type="SAM" id="MobiDB-lite"/>
    </source>
</evidence>
<dbReference type="GO" id="GO:0005634">
    <property type="term" value="C:nucleus"/>
    <property type="evidence" value="ECO:0007669"/>
    <property type="project" value="UniProtKB-SubCell"/>
</dbReference>
<evidence type="ECO:0000313" key="9">
    <source>
        <dbReference type="Proteomes" id="UP001306508"/>
    </source>
</evidence>
<dbReference type="Pfam" id="PF00046">
    <property type="entry name" value="Homeodomain"/>
    <property type="match status" value="1"/>
</dbReference>
<keyword evidence="2 4" id="KW-0371">Homeobox</keyword>
<dbReference type="InterPro" id="IPR009057">
    <property type="entry name" value="Homeodomain-like_sf"/>
</dbReference>
<sequence length="351" mass="39592">MLPSVTSLLHENSSHRIHLESSSPFLGTVKTSFSSDRHGVIRLPPLYPSRPQSLESALRHTASLSNILNSENGYTHISINKEKKLLSTPITPMTENKVKELKFKSKSTSNSNNNYNGDDDDNDDDNNDVHNEIHSNKRSSFNAVKTILTPSSSEKKQAFAFITHSQDTFGVKEPKIDNVPLARRKRRRTSAQELHILQDSFNRCSTPSKEEKIMLAQKCNMSEKAVRIWFQNKRQYLKKQKMNQKATSSLAIDIPSEESKPVLQIPSPKGISVVQLEFPADVKLDVTPTKKSPKKFPIKKENSPMISSNSVRLGQSLTFHIRNEMKSLTPVKNVSSNKVTKLINNFNNVTK</sequence>
<keyword evidence="9" id="KW-1185">Reference proteome</keyword>
<dbReference type="InterPro" id="IPR051000">
    <property type="entry name" value="Homeobox_DNA-bind_prot"/>
</dbReference>
<evidence type="ECO:0000313" key="8">
    <source>
        <dbReference type="EMBL" id="KAK5779169.1"/>
    </source>
</evidence>
<organism evidence="8 9">
    <name type="scientific">Arxiozyma heterogenica</name>
    <dbReference type="NCBI Taxonomy" id="278026"/>
    <lineage>
        <taxon>Eukaryota</taxon>
        <taxon>Fungi</taxon>
        <taxon>Dikarya</taxon>
        <taxon>Ascomycota</taxon>
        <taxon>Saccharomycotina</taxon>
        <taxon>Saccharomycetes</taxon>
        <taxon>Saccharomycetales</taxon>
        <taxon>Saccharomycetaceae</taxon>
        <taxon>Arxiozyma</taxon>
    </lineage>
</organism>
<dbReference type="GO" id="GO:0000978">
    <property type="term" value="F:RNA polymerase II cis-regulatory region sequence-specific DNA binding"/>
    <property type="evidence" value="ECO:0007669"/>
    <property type="project" value="TreeGrafter"/>
</dbReference>
<evidence type="ECO:0000256" key="5">
    <source>
        <dbReference type="RuleBase" id="RU000682"/>
    </source>
</evidence>
<dbReference type="InterPro" id="IPR017970">
    <property type="entry name" value="Homeobox_CS"/>
</dbReference>
<keyword evidence="1 4" id="KW-0238">DNA-binding</keyword>
<feature type="compositionally biased region" description="Acidic residues" evidence="6">
    <location>
        <begin position="117"/>
        <end position="126"/>
    </location>
</feature>
<dbReference type="Proteomes" id="UP001306508">
    <property type="component" value="Unassembled WGS sequence"/>
</dbReference>
<dbReference type="InterPro" id="IPR001356">
    <property type="entry name" value="HD"/>
</dbReference>
<dbReference type="PANTHER" id="PTHR24324:SF9">
    <property type="entry name" value="HOMEOBOX DOMAIN-CONTAINING PROTEIN"/>
    <property type="match status" value="1"/>
</dbReference>
<dbReference type="PROSITE" id="PS50071">
    <property type="entry name" value="HOMEOBOX_2"/>
    <property type="match status" value="1"/>
</dbReference>
<dbReference type="GO" id="GO:0030154">
    <property type="term" value="P:cell differentiation"/>
    <property type="evidence" value="ECO:0007669"/>
    <property type="project" value="TreeGrafter"/>
</dbReference>
<feature type="domain" description="Homeobox" evidence="7">
    <location>
        <begin position="180"/>
        <end position="240"/>
    </location>
</feature>
<reference evidence="9" key="1">
    <citation type="submission" date="2023-07" db="EMBL/GenBank/DDBJ databases">
        <title>A draft genome of Kazachstania heterogenica Y-27499.</title>
        <authorList>
            <person name="Donic C."/>
            <person name="Kralova J.S."/>
            <person name="Fidel L."/>
            <person name="Ben-Dor S."/>
            <person name="Jung S."/>
        </authorList>
    </citation>
    <scope>NUCLEOTIDE SEQUENCE [LARGE SCALE GENOMIC DNA]</scope>
    <source>
        <strain evidence="9">Y27499</strain>
    </source>
</reference>
<dbReference type="EMBL" id="JAWIZZ010000047">
    <property type="protein sequence ID" value="KAK5779169.1"/>
    <property type="molecule type" value="Genomic_DNA"/>
</dbReference>
<feature type="region of interest" description="Disordered" evidence="6">
    <location>
        <begin position="102"/>
        <end position="137"/>
    </location>
</feature>
<keyword evidence="3 4" id="KW-0539">Nucleus</keyword>
<feature type="DNA-binding region" description="Homeobox" evidence="4">
    <location>
        <begin position="182"/>
        <end position="241"/>
    </location>
</feature>
<evidence type="ECO:0000256" key="3">
    <source>
        <dbReference type="ARBA" id="ARBA00023242"/>
    </source>
</evidence>
<dbReference type="SUPFAM" id="SSF46689">
    <property type="entry name" value="Homeodomain-like"/>
    <property type="match status" value="1"/>
</dbReference>
<evidence type="ECO:0000259" key="7">
    <source>
        <dbReference type="PROSITE" id="PS50071"/>
    </source>
</evidence>
<dbReference type="Gene3D" id="1.10.10.60">
    <property type="entry name" value="Homeodomain-like"/>
    <property type="match status" value="1"/>
</dbReference>
<proteinExistence type="predicted"/>
<dbReference type="GO" id="GO:0000981">
    <property type="term" value="F:DNA-binding transcription factor activity, RNA polymerase II-specific"/>
    <property type="evidence" value="ECO:0007669"/>
    <property type="project" value="InterPro"/>
</dbReference>
<dbReference type="PANTHER" id="PTHR24324">
    <property type="entry name" value="HOMEOBOX PROTEIN HHEX"/>
    <property type="match status" value="1"/>
</dbReference>
<dbReference type="PROSITE" id="PS00027">
    <property type="entry name" value="HOMEOBOX_1"/>
    <property type="match status" value="1"/>
</dbReference>
<dbReference type="CDD" id="cd00086">
    <property type="entry name" value="homeodomain"/>
    <property type="match status" value="1"/>
</dbReference>
<dbReference type="SMART" id="SM00389">
    <property type="entry name" value="HOX"/>
    <property type="match status" value="1"/>
</dbReference>
<dbReference type="AlphaFoldDB" id="A0AAN7WJ14"/>
<name>A0AAN7WJ14_9SACH</name>
<evidence type="ECO:0000256" key="2">
    <source>
        <dbReference type="ARBA" id="ARBA00023155"/>
    </source>
</evidence>
<comment type="subcellular location">
    <subcellularLocation>
        <location evidence="4 5">Nucleus</location>
    </subcellularLocation>
</comment>
<comment type="caution">
    <text evidence="8">The sequence shown here is derived from an EMBL/GenBank/DDBJ whole genome shotgun (WGS) entry which is preliminary data.</text>
</comment>
<evidence type="ECO:0000256" key="4">
    <source>
        <dbReference type="PROSITE-ProRule" id="PRU00108"/>
    </source>
</evidence>